<feature type="region of interest" description="Disordered" evidence="9">
    <location>
        <begin position="149"/>
        <end position="219"/>
    </location>
</feature>
<dbReference type="PANTHER" id="PTHR13100">
    <property type="entry name" value="CELL GROWTH-REGULATING NUCLEOLAR PROTEIN LYAR"/>
    <property type="match status" value="1"/>
</dbReference>
<evidence type="ECO:0000256" key="3">
    <source>
        <dbReference type="ARBA" id="ARBA00022737"/>
    </source>
</evidence>
<proteinExistence type="predicted"/>
<keyword evidence="13" id="KW-1185">Reference proteome</keyword>
<evidence type="ECO:0000313" key="12">
    <source>
        <dbReference type="EMBL" id="GAU94042.1"/>
    </source>
</evidence>
<evidence type="ECO:0000256" key="9">
    <source>
        <dbReference type="SAM" id="MobiDB-lite"/>
    </source>
</evidence>
<dbReference type="Pfam" id="PF08790">
    <property type="entry name" value="zf-LYAR"/>
    <property type="match status" value="1"/>
</dbReference>
<evidence type="ECO:0000256" key="6">
    <source>
        <dbReference type="ARBA" id="ARBA00023054"/>
    </source>
</evidence>
<evidence type="ECO:0000259" key="10">
    <source>
        <dbReference type="Pfam" id="PF08790"/>
    </source>
</evidence>
<evidence type="ECO:0000256" key="5">
    <source>
        <dbReference type="ARBA" id="ARBA00022833"/>
    </source>
</evidence>
<keyword evidence="7" id="KW-0539">Nucleus</keyword>
<organism evidence="12 13">
    <name type="scientific">Ramazzottius varieornatus</name>
    <name type="common">Water bear</name>
    <name type="synonym">Tardigrade</name>
    <dbReference type="NCBI Taxonomy" id="947166"/>
    <lineage>
        <taxon>Eukaryota</taxon>
        <taxon>Metazoa</taxon>
        <taxon>Ecdysozoa</taxon>
        <taxon>Tardigrada</taxon>
        <taxon>Eutardigrada</taxon>
        <taxon>Parachela</taxon>
        <taxon>Hypsibioidea</taxon>
        <taxon>Ramazzottiidae</taxon>
        <taxon>Ramazzottius</taxon>
    </lineage>
</organism>
<gene>
    <name evidence="12" type="primary">RvY_05887-1</name>
    <name evidence="12" type="synonym">RvY_05887.1</name>
    <name evidence="12" type="ORF">RvY_05887</name>
</gene>
<feature type="domain" description="Cell growth-regulating nucleolar protein-like winged helix" evidence="11">
    <location>
        <begin position="230"/>
        <end position="304"/>
    </location>
</feature>
<dbReference type="FunFam" id="1.10.10.2100:FF:000002">
    <property type="entry name" value="cell growth-regulating nucleolar protein-like"/>
    <property type="match status" value="1"/>
</dbReference>
<keyword evidence="2" id="KW-0479">Metal-binding</keyword>
<dbReference type="PANTHER" id="PTHR13100:SF10">
    <property type="entry name" value="CELL GROWTH-REGULATING NUCLEOLAR PROTEIN"/>
    <property type="match status" value="1"/>
</dbReference>
<dbReference type="Proteomes" id="UP000186922">
    <property type="component" value="Unassembled WGS sequence"/>
</dbReference>
<dbReference type="Gene3D" id="1.10.10.2100">
    <property type="match status" value="1"/>
</dbReference>
<evidence type="ECO:0000256" key="7">
    <source>
        <dbReference type="ARBA" id="ARBA00023242"/>
    </source>
</evidence>
<dbReference type="GO" id="GO:0008270">
    <property type="term" value="F:zinc ion binding"/>
    <property type="evidence" value="ECO:0007669"/>
    <property type="project" value="UniProtKB-KW"/>
</dbReference>
<dbReference type="InterPro" id="IPR014898">
    <property type="entry name" value="Znf_C2H2_LYAR"/>
</dbReference>
<keyword evidence="5" id="KW-0862">Zinc</keyword>
<comment type="caution">
    <text evidence="12">The sequence shown here is derived from an EMBL/GenBank/DDBJ whole genome shotgun (WGS) entry which is preliminary data.</text>
</comment>
<accession>A0A1D1V256</accession>
<dbReference type="EMBL" id="BDGG01000002">
    <property type="protein sequence ID" value="GAU94042.1"/>
    <property type="molecule type" value="Genomic_DNA"/>
</dbReference>
<evidence type="ECO:0000256" key="8">
    <source>
        <dbReference type="PROSITE-ProRule" id="PRU01145"/>
    </source>
</evidence>
<evidence type="ECO:0000256" key="4">
    <source>
        <dbReference type="ARBA" id="ARBA00022771"/>
    </source>
</evidence>
<dbReference type="GO" id="GO:0006364">
    <property type="term" value="P:rRNA processing"/>
    <property type="evidence" value="ECO:0007669"/>
    <property type="project" value="TreeGrafter"/>
</dbReference>
<dbReference type="GO" id="GO:0005730">
    <property type="term" value="C:nucleolus"/>
    <property type="evidence" value="ECO:0007669"/>
    <property type="project" value="TreeGrafter"/>
</dbReference>
<evidence type="ECO:0000256" key="1">
    <source>
        <dbReference type="ARBA" id="ARBA00004123"/>
    </source>
</evidence>
<keyword evidence="6" id="KW-0175">Coiled coil</keyword>
<keyword evidence="4 8" id="KW-0863">Zinc-finger</keyword>
<dbReference type="FunFam" id="3.30.1490.490:FF:000001">
    <property type="entry name" value="cell growth-regulating nucleolar protein-like"/>
    <property type="match status" value="1"/>
</dbReference>
<dbReference type="PROSITE" id="PS51804">
    <property type="entry name" value="ZF_C2HC_LYAR"/>
    <property type="match status" value="2"/>
</dbReference>
<dbReference type="InterPro" id="IPR039999">
    <property type="entry name" value="LYAR"/>
</dbReference>
<dbReference type="STRING" id="947166.A0A1D1V256"/>
<reference evidence="12 13" key="1">
    <citation type="journal article" date="2016" name="Nat. Commun.">
        <title>Extremotolerant tardigrade genome and improved radiotolerance of human cultured cells by tardigrade-unique protein.</title>
        <authorList>
            <person name="Hashimoto T."/>
            <person name="Horikawa D.D."/>
            <person name="Saito Y."/>
            <person name="Kuwahara H."/>
            <person name="Kozuka-Hata H."/>
            <person name="Shin-I T."/>
            <person name="Minakuchi Y."/>
            <person name="Ohishi K."/>
            <person name="Motoyama A."/>
            <person name="Aizu T."/>
            <person name="Enomoto A."/>
            <person name="Kondo K."/>
            <person name="Tanaka S."/>
            <person name="Hara Y."/>
            <person name="Koshikawa S."/>
            <person name="Sagara H."/>
            <person name="Miura T."/>
            <person name="Yokobori S."/>
            <person name="Miyagawa K."/>
            <person name="Suzuki Y."/>
            <person name="Kubo T."/>
            <person name="Oyama M."/>
            <person name="Kohara Y."/>
            <person name="Fujiyama A."/>
            <person name="Arakawa K."/>
            <person name="Katayama T."/>
            <person name="Toyoda A."/>
            <person name="Kunieda T."/>
        </authorList>
    </citation>
    <scope>NUCLEOTIDE SEQUENCE [LARGE SCALE GENOMIC DNA]</scope>
    <source>
        <strain evidence="12 13">YOKOZUNA-1</strain>
    </source>
</reference>
<name>A0A1D1V256_RAMVA</name>
<dbReference type="InterPro" id="IPR058719">
    <property type="entry name" value="WHD_LYAR"/>
</dbReference>
<feature type="compositionally biased region" description="Polar residues" evidence="9">
    <location>
        <begin position="154"/>
        <end position="167"/>
    </location>
</feature>
<comment type="subcellular location">
    <subcellularLocation>
        <location evidence="1">Nucleus</location>
    </subcellularLocation>
</comment>
<dbReference type="OrthoDB" id="21474at2759"/>
<keyword evidence="3" id="KW-0677">Repeat</keyword>
<evidence type="ECO:0000313" key="13">
    <source>
        <dbReference type="Proteomes" id="UP000186922"/>
    </source>
</evidence>
<sequence>MVVFVCGSCGESVKKAAVDKHCQTQCRNCTTLSCIDCGKTFPGESFRTHNACITEEEKWHGKDYKAKESSNSGKKKQDAWTESIQNAIVSARSNDPKLKMTLERLLTYDNVPRKETKFKNFVQNSMRVHDQRLISSIWDIVKSKDTLAKPAFQPTGSSPAVPTDTPSQVPPAAVNGSKKAPNASGEEEARIDPPNKKLKANGHSDHMNTSAASLKPSLNKGSLSGETSVKFKWKKGIKNVLSEADGFTMSGKKLRKKVLKSFASSSGATEQTDDFREYANRKFDKFLKKYPDLFLLKEDMVTLVS</sequence>
<evidence type="ECO:0000256" key="2">
    <source>
        <dbReference type="ARBA" id="ARBA00022723"/>
    </source>
</evidence>
<evidence type="ECO:0000259" key="11">
    <source>
        <dbReference type="Pfam" id="PF25879"/>
    </source>
</evidence>
<dbReference type="InterPro" id="IPR036236">
    <property type="entry name" value="Znf_C2H2_sf"/>
</dbReference>
<protein>
    <submittedName>
        <fullName evidence="12">Uncharacterized protein</fullName>
    </submittedName>
</protein>
<feature type="domain" description="Zinc finger C2H2 LYAR-type" evidence="10">
    <location>
        <begin position="32"/>
        <end position="58"/>
    </location>
</feature>
<dbReference type="GO" id="GO:0003677">
    <property type="term" value="F:DNA binding"/>
    <property type="evidence" value="ECO:0007669"/>
    <property type="project" value="InterPro"/>
</dbReference>
<dbReference type="Gene3D" id="3.30.1490.490">
    <property type="match status" value="1"/>
</dbReference>
<dbReference type="GO" id="GO:0000122">
    <property type="term" value="P:negative regulation of transcription by RNA polymerase II"/>
    <property type="evidence" value="ECO:0007669"/>
    <property type="project" value="TreeGrafter"/>
</dbReference>
<dbReference type="AlphaFoldDB" id="A0A1D1V256"/>
<dbReference type="SUPFAM" id="SSF57667">
    <property type="entry name" value="beta-beta-alpha zinc fingers"/>
    <property type="match status" value="2"/>
</dbReference>
<dbReference type="Pfam" id="PF25879">
    <property type="entry name" value="WHD_LYAR"/>
    <property type="match status" value="1"/>
</dbReference>